<dbReference type="GO" id="GO:0015212">
    <property type="term" value="F:cytidine transmembrane transporter activity"/>
    <property type="evidence" value="ECO:0007669"/>
    <property type="project" value="TreeGrafter"/>
</dbReference>
<comment type="subcellular location">
    <subcellularLocation>
        <location evidence="1">Cell membrane</location>
        <topology evidence="1">Multi-pass membrane protein</topology>
    </subcellularLocation>
</comment>
<protein>
    <submittedName>
        <fullName evidence="8">MFS transporter</fullName>
    </submittedName>
</protein>
<sequence length="435" mass="47753">MTVALATDSHAVPKTGRLVYSRLQGMMFLQYVAAGVWLVPLGSYMSKTLRFDGIIGAAYGMVGLAAIASSLIVGTIADRYFPAQKVLAALSFMSSITLFWLSTIDHAQGLFLIAMLTHCLFYICSIPIGVTIAMNALHEPSREYPGVRVLGSTGWVVAGLMIGLWPGAGQTRIPMLVGSVTYMILAVYALSLPPRPPRPSAERLTVTAILGLDVLKRNRDMVFWVFMSLILVMVIPKKFYDSYLNNFLVEKGMNVTLLGLRFEPTAMQALGQAVEIVTILAIPYLIARIGIKWVMVLGMVGWVTRFLFFAYGFEGHEAIKPLILTGILLHGVSYDFLFTSGQIWLDKRCDPSIRARAQSFYWFILSGMGVVIGANVAGFVYGLNTYSPVHHDWTAVWLVPAAITLGAMALFIWLFDDRIKLSASSAQSDQPASQA</sequence>
<gene>
    <name evidence="8" type="ORF">H7F51_14395</name>
</gene>
<organism evidence="8 9">
    <name type="scientific">Novosphingobium flavum</name>
    <dbReference type="NCBI Taxonomy" id="1778672"/>
    <lineage>
        <taxon>Bacteria</taxon>
        <taxon>Pseudomonadati</taxon>
        <taxon>Pseudomonadota</taxon>
        <taxon>Alphaproteobacteria</taxon>
        <taxon>Sphingomonadales</taxon>
        <taxon>Sphingomonadaceae</taxon>
        <taxon>Novosphingobium</taxon>
    </lineage>
</organism>
<reference evidence="8 9" key="1">
    <citation type="submission" date="2020-08" db="EMBL/GenBank/DDBJ databases">
        <title>The genome sequence of type strain Novosphingobium flavum NBRC 111647.</title>
        <authorList>
            <person name="Liu Y."/>
        </authorList>
    </citation>
    <scope>NUCLEOTIDE SEQUENCE [LARGE SCALE GENOMIC DNA]</scope>
    <source>
        <strain evidence="8 9">NBRC 111647</strain>
    </source>
</reference>
<dbReference type="AlphaFoldDB" id="A0A7X1FTK2"/>
<evidence type="ECO:0000256" key="1">
    <source>
        <dbReference type="ARBA" id="ARBA00004651"/>
    </source>
</evidence>
<dbReference type="GO" id="GO:0015213">
    <property type="term" value="F:uridine transmembrane transporter activity"/>
    <property type="evidence" value="ECO:0007669"/>
    <property type="project" value="TreeGrafter"/>
</dbReference>
<dbReference type="Proteomes" id="UP000566813">
    <property type="component" value="Unassembled WGS sequence"/>
</dbReference>
<accession>A0A7X1FTK2</accession>
<name>A0A7X1FTK2_9SPHN</name>
<feature type="transmembrane region" description="Helical" evidence="7">
    <location>
        <begin position="110"/>
        <end position="137"/>
    </location>
</feature>
<keyword evidence="4 7" id="KW-0812">Transmembrane</keyword>
<keyword evidence="3" id="KW-1003">Cell membrane</keyword>
<feature type="transmembrane region" description="Helical" evidence="7">
    <location>
        <begin position="86"/>
        <end position="104"/>
    </location>
</feature>
<keyword evidence="6 7" id="KW-0472">Membrane</keyword>
<feature type="transmembrane region" description="Helical" evidence="7">
    <location>
        <begin position="266"/>
        <end position="286"/>
    </location>
</feature>
<feature type="transmembrane region" description="Helical" evidence="7">
    <location>
        <begin position="221"/>
        <end position="240"/>
    </location>
</feature>
<evidence type="ECO:0000256" key="4">
    <source>
        <dbReference type="ARBA" id="ARBA00022692"/>
    </source>
</evidence>
<evidence type="ECO:0000256" key="3">
    <source>
        <dbReference type="ARBA" id="ARBA00022475"/>
    </source>
</evidence>
<dbReference type="InterPro" id="IPR004740">
    <property type="entry name" value="Nuc_H_symport"/>
</dbReference>
<evidence type="ECO:0000313" key="9">
    <source>
        <dbReference type="Proteomes" id="UP000566813"/>
    </source>
</evidence>
<proteinExistence type="predicted"/>
<feature type="transmembrane region" description="Helical" evidence="7">
    <location>
        <begin position="319"/>
        <end position="339"/>
    </location>
</feature>
<feature type="transmembrane region" description="Helical" evidence="7">
    <location>
        <begin position="23"/>
        <end position="42"/>
    </location>
</feature>
<evidence type="ECO:0000256" key="5">
    <source>
        <dbReference type="ARBA" id="ARBA00022989"/>
    </source>
</evidence>
<comment type="caution">
    <text evidence="8">The sequence shown here is derived from an EMBL/GenBank/DDBJ whole genome shotgun (WGS) entry which is preliminary data.</text>
</comment>
<keyword evidence="9" id="KW-1185">Reference proteome</keyword>
<dbReference type="RefSeq" id="WP_185665004.1">
    <property type="nucleotide sequence ID" value="NZ_JACLAW010000011.1"/>
</dbReference>
<evidence type="ECO:0000256" key="6">
    <source>
        <dbReference type="ARBA" id="ARBA00023136"/>
    </source>
</evidence>
<dbReference type="PANTHER" id="PTHR23522:SF4">
    <property type="entry name" value="NUCLEOSIDE PERMEASE NUPG-RELATED"/>
    <property type="match status" value="1"/>
</dbReference>
<evidence type="ECO:0000256" key="2">
    <source>
        <dbReference type="ARBA" id="ARBA00022448"/>
    </source>
</evidence>
<evidence type="ECO:0000313" key="8">
    <source>
        <dbReference type="EMBL" id="MBC2666708.1"/>
    </source>
</evidence>
<dbReference type="SUPFAM" id="SSF103473">
    <property type="entry name" value="MFS general substrate transporter"/>
    <property type="match status" value="1"/>
</dbReference>
<keyword evidence="2" id="KW-0813">Transport</keyword>
<dbReference type="PANTHER" id="PTHR23522">
    <property type="entry name" value="BLL5896 PROTEIN"/>
    <property type="match status" value="1"/>
</dbReference>
<keyword evidence="5 7" id="KW-1133">Transmembrane helix</keyword>
<feature type="transmembrane region" description="Helical" evidence="7">
    <location>
        <begin position="149"/>
        <end position="167"/>
    </location>
</feature>
<dbReference type="Pfam" id="PF03825">
    <property type="entry name" value="Nuc_H_symport"/>
    <property type="match status" value="1"/>
</dbReference>
<feature type="transmembrane region" description="Helical" evidence="7">
    <location>
        <begin position="54"/>
        <end position="74"/>
    </location>
</feature>
<dbReference type="Gene3D" id="1.20.1250.20">
    <property type="entry name" value="MFS general substrate transporter like domains"/>
    <property type="match status" value="2"/>
</dbReference>
<feature type="transmembrane region" description="Helical" evidence="7">
    <location>
        <begin position="395"/>
        <end position="415"/>
    </location>
</feature>
<feature type="transmembrane region" description="Helical" evidence="7">
    <location>
        <begin position="360"/>
        <end position="383"/>
    </location>
</feature>
<feature type="transmembrane region" description="Helical" evidence="7">
    <location>
        <begin position="293"/>
        <end position="313"/>
    </location>
</feature>
<evidence type="ECO:0000256" key="7">
    <source>
        <dbReference type="SAM" id="Phobius"/>
    </source>
</evidence>
<dbReference type="EMBL" id="JACLAW010000011">
    <property type="protein sequence ID" value="MBC2666708.1"/>
    <property type="molecule type" value="Genomic_DNA"/>
</dbReference>
<dbReference type="InterPro" id="IPR036259">
    <property type="entry name" value="MFS_trans_sf"/>
</dbReference>
<dbReference type="GO" id="GO:0005886">
    <property type="term" value="C:plasma membrane"/>
    <property type="evidence" value="ECO:0007669"/>
    <property type="project" value="UniProtKB-SubCell"/>
</dbReference>